<sequence length="142" mass="15350">MIMRITGNKPVTGVQGKGARKQATTGGEQFAPDLGSEVTQSSQTAGGTAIQGMDALLALQEVDERAERRSRAARRGHSLLDTLEAVRADLLAGFVSEERLEVLASQVTNRQTSGDDQIDSVLEEIELRVKVELAKLGRFTDR</sequence>
<feature type="compositionally biased region" description="Polar residues" evidence="1">
    <location>
        <begin position="37"/>
        <end position="46"/>
    </location>
</feature>
<dbReference type="Pfam" id="PF10768">
    <property type="entry name" value="FliX"/>
    <property type="match status" value="1"/>
</dbReference>
<dbReference type="GO" id="GO:0044781">
    <property type="term" value="P:bacterial-type flagellum organization"/>
    <property type="evidence" value="ECO:0007669"/>
    <property type="project" value="InterPro"/>
</dbReference>
<evidence type="ECO:0000313" key="3">
    <source>
        <dbReference type="Proteomes" id="UP000049983"/>
    </source>
</evidence>
<keyword evidence="3" id="KW-1185">Reference proteome</keyword>
<dbReference type="InterPro" id="IPR019704">
    <property type="entry name" value="Flagellar_assmbl_FliX_class2"/>
</dbReference>
<evidence type="ECO:0000313" key="2">
    <source>
        <dbReference type="EMBL" id="CTQ65004.1"/>
    </source>
</evidence>
<evidence type="ECO:0000256" key="1">
    <source>
        <dbReference type="SAM" id="MobiDB-lite"/>
    </source>
</evidence>
<reference evidence="3" key="1">
    <citation type="submission" date="2015-07" db="EMBL/GenBank/DDBJ databases">
        <authorList>
            <person name="Rodrigo-Torres Lidia"/>
            <person name="Arahal R.David."/>
        </authorList>
    </citation>
    <scope>NUCLEOTIDE SEQUENCE [LARGE SCALE GENOMIC DNA]</scope>
    <source>
        <strain evidence="3">CECT 5096</strain>
    </source>
</reference>
<keyword evidence="2" id="KW-0966">Cell projection</keyword>
<proteinExistence type="predicted"/>
<keyword evidence="2" id="KW-0282">Flagellum</keyword>
<dbReference type="RefSeq" id="WP_208992717.1">
    <property type="nucleotide sequence ID" value="NZ_CXWA01000003.1"/>
</dbReference>
<protein>
    <submittedName>
        <fullName evidence="2">Flagellar assembly protein FliX</fullName>
    </submittedName>
</protein>
<dbReference type="Proteomes" id="UP000049983">
    <property type="component" value="Unassembled WGS sequence"/>
</dbReference>
<organism evidence="2 3">
    <name type="scientific">Roseibium album</name>
    <dbReference type="NCBI Taxonomy" id="311410"/>
    <lineage>
        <taxon>Bacteria</taxon>
        <taxon>Pseudomonadati</taxon>
        <taxon>Pseudomonadota</taxon>
        <taxon>Alphaproteobacteria</taxon>
        <taxon>Hyphomicrobiales</taxon>
        <taxon>Stappiaceae</taxon>
        <taxon>Roseibium</taxon>
    </lineage>
</organism>
<gene>
    <name evidence="2" type="primary">fliX</name>
    <name evidence="2" type="ORF">LA5096_00603</name>
</gene>
<dbReference type="AlphaFoldDB" id="A0A0M6ZDD4"/>
<dbReference type="STRING" id="311410.LA5095_03236"/>
<name>A0A0M6ZDD4_9HYPH</name>
<dbReference type="GeneID" id="97668052"/>
<feature type="region of interest" description="Disordered" evidence="1">
    <location>
        <begin position="1"/>
        <end position="47"/>
    </location>
</feature>
<keyword evidence="2" id="KW-0969">Cilium</keyword>
<dbReference type="EMBL" id="CXWC01000001">
    <property type="protein sequence ID" value="CTQ65004.1"/>
    <property type="molecule type" value="Genomic_DNA"/>
</dbReference>
<accession>A0A0M6ZDD4</accession>